<comment type="similarity">
    <text evidence="1">Belongs to the NmrA-type oxidoreductase family.</text>
</comment>
<dbReference type="PANTHER" id="PTHR42748:SF26">
    <property type="entry name" value="NMRA-LIKE DOMAIN-CONTAINING PROTEIN"/>
    <property type="match status" value="1"/>
</dbReference>
<keyword evidence="2" id="KW-0521">NADP</keyword>
<organism evidence="4 5">
    <name type="scientific">Lasiosphaeria ovina</name>
    <dbReference type="NCBI Taxonomy" id="92902"/>
    <lineage>
        <taxon>Eukaryota</taxon>
        <taxon>Fungi</taxon>
        <taxon>Dikarya</taxon>
        <taxon>Ascomycota</taxon>
        <taxon>Pezizomycotina</taxon>
        <taxon>Sordariomycetes</taxon>
        <taxon>Sordariomycetidae</taxon>
        <taxon>Sordariales</taxon>
        <taxon>Lasiosphaeriaceae</taxon>
        <taxon>Lasiosphaeria</taxon>
    </lineage>
</organism>
<proteinExistence type="inferred from homology"/>
<accession>A0AAE0KHZ8</accession>
<dbReference type="Gene3D" id="3.90.25.10">
    <property type="entry name" value="UDP-galactose 4-epimerase, domain 1"/>
    <property type="match status" value="1"/>
</dbReference>
<evidence type="ECO:0000313" key="5">
    <source>
        <dbReference type="Proteomes" id="UP001287356"/>
    </source>
</evidence>
<protein>
    <submittedName>
        <fullName evidence="4">NAD(P)-binding protein</fullName>
    </submittedName>
</protein>
<dbReference type="InterPro" id="IPR008030">
    <property type="entry name" value="NmrA-like"/>
</dbReference>
<reference evidence="4" key="2">
    <citation type="submission" date="2023-06" db="EMBL/GenBank/DDBJ databases">
        <authorList>
            <consortium name="Lawrence Berkeley National Laboratory"/>
            <person name="Haridas S."/>
            <person name="Hensen N."/>
            <person name="Bonometti L."/>
            <person name="Westerberg I."/>
            <person name="Brannstrom I.O."/>
            <person name="Guillou S."/>
            <person name="Cros-Aarteil S."/>
            <person name="Calhoun S."/>
            <person name="Kuo A."/>
            <person name="Mondo S."/>
            <person name="Pangilinan J."/>
            <person name="Riley R."/>
            <person name="Labutti K."/>
            <person name="Andreopoulos B."/>
            <person name="Lipzen A."/>
            <person name="Chen C."/>
            <person name="Yanf M."/>
            <person name="Daum C."/>
            <person name="Ng V."/>
            <person name="Clum A."/>
            <person name="Steindorff A."/>
            <person name="Ohm R."/>
            <person name="Martin F."/>
            <person name="Silar P."/>
            <person name="Natvig D."/>
            <person name="Lalanne C."/>
            <person name="Gautier V."/>
            <person name="Ament-Velasquez S.L."/>
            <person name="Kruys A."/>
            <person name="Hutchinson M.I."/>
            <person name="Powell A.J."/>
            <person name="Barry K."/>
            <person name="Miller A.N."/>
            <person name="Grigoriev I.V."/>
            <person name="Debuchy R."/>
            <person name="Gladieux P."/>
            <person name="Thoren M.H."/>
            <person name="Johannesson H."/>
        </authorList>
    </citation>
    <scope>NUCLEOTIDE SEQUENCE</scope>
    <source>
        <strain evidence="4">CBS 958.72</strain>
    </source>
</reference>
<dbReference type="EMBL" id="JAULSN010000003">
    <property type="protein sequence ID" value="KAK3376160.1"/>
    <property type="molecule type" value="Genomic_DNA"/>
</dbReference>
<dbReference type="AlphaFoldDB" id="A0AAE0KHZ8"/>
<dbReference type="SUPFAM" id="SSF51735">
    <property type="entry name" value="NAD(P)-binding Rossmann-fold domains"/>
    <property type="match status" value="1"/>
</dbReference>
<feature type="domain" description="NmrA-like" evidence="3">
    <location>
        <begin position="5"/>
        <end position="334"/>
    </location>
</feature>
<dbReference type="Proteomes" id="UP001287356">
    <property type="component" value="Unassembled WGS sequence"/>
</dbReference>
<sequence length="345" mass="36550">MAEDKKLICVVGATGNQGGSVARRFLADPRFAVRGLTRNPNSAASQALTALGAEMVRADLDDAAAVAAAFAGANVVFSVTQYWEPFFRPDCRAAAAAAAGVSCRRYAYDVELRHGKNIADAAASVEAGLDANGFLVSTLSHAGKCSAGAFTDLYHFDAKADVFPDYLASAHPALAAKTSYIQTGFFMTSHRILPESYFQKQPDGSFEMRLPIAADRAVPHLDVNADMGAFVHGVAQMPAAGGHYMAAGTVAGFGEYLRLWAAAAGVAPVAAAYKHVAFDDMVADTADRECGVEVALMFQYAADHGYDGGMDLLTAEDIRKAGIECPMTTLEEWMARQDWADVLAK</sequence>
<dbReference type="GO" id="GO:0005634">
    <property type="term" value="C:nucleus"/>
    <property type="evidence" value="ECO:0007669"/>
    <property type="project" value="TreeGrafter"/>
</dbReference>
<evidence type="ECO:0000259" key="3">
    <source>
        <dbReference type="Pfam" id="PF05368"/>
    </source>
</evidence>
<dbReference type="InterPro" id="IPR036291">
    <property type="entry name" value="NAD(P)-bd_dom_sf"/>
</dbReference>
<dbReference type="InterPro" id="IPR051164">
    <property type="entry name" value="NmrA-like_oxidored"/>
</dbReference>
<evidence type="ECO:0000256" key="1">
    <source>
        <dbReference type="ARBA" id="ARBA00006328"/>
    </source>
</evidence>
<keyword evidence="5" id="KW-1185">Reference proteome</keyword>
<dbReference type="Pfam" id="PF05368">
    <property type="entry name" value="NmrA"/>
    <property type="match status" value="1"/>
</dbReference>
<dbReference type="Gene3D" id="3.40.50.720">
    <property type="entry name" value="NAD(P)-binding Rossmann-like Domain"/>
    <property type="match status" value="1"/>
</dbReference>
<gene>
    <name evidence="4" type="ORF">B0T24DRAFT_572768</name>
</gene>
<reference evidence="4" key="1">
    <citation type="journal article" date="2023" name="Mol. Phylogenet. Evol.">
        <title>Genome-scale phylogeny and comparative genomics of the fungal order Sordariales.</title>
        <authorList>
            <person name="Hensen N."/>
            <person name="Bonometti L."/>
            <person name="Westerberg I."/>
            <person name="Brannstrom I.O."/>
            <person name="Guillou S."/>
            <person name="Cros-Aarteil S."/>
            <person name="Calhoun S."/>
            <person name="Haridas S."/>
            <person name="Kuo A."/>
            <person name="Mondo S."/>
            <person name="Pangilinan J."/>
            <person name="Riley R."/>
            <person name="LaButti K."/>
            <person name="Andreopoulos B."/>
            <person name="Lipzen A."/>
            <person name="Chen C."/>
            <person name="Yan M."/>
            <person name="Daum C."/>
            <person name="Ng V."/>
            <person name="Clum A."/>
            <person name="Steindorff A."/>
            <person name="Ohm R.A."/>
            <person name="Martin F."/>
            <person name="Silar P."/>
            <person name="Natvig D.O."/>
            <person name="Lalanne C."/>
            <person name="Gautier V."/>
            <person name="Ament-Velasquez S.L."/>
            <person name="Kruys A."/>
            <person name="Hutchinson M.I."/>
            <person name="Powell A.J."/>
            <person name="Barry K."/>
            <person name="Miller A.N."/>
            <person name="Grigoriev I.V."/>
            <person name="Debuchy R."/>
            <person name="Gladieux P."/>
            <person name="Hiltunen Thoren M."/>
            <person name="Johannesson H."/>
        </authorList>
    </citation>
    <scope>NUCLEOTIDE SEQUENCE</scope>
    <source>
        <strain evidence="4">CBS 958.72</strain>
    </source>
</reference>
<evidence type="ECO:0000256" key="2">
    <source>
        <dbReference type="ARBA" id="ARBA00022857"/>
    </source>
</evidence>
<evidence type="ECO:0000313" key="4">
    <source>
        <dbReference type="EMBL" id="KAK3376160.1"/>
    </source>
</evidence>
<name>A0AAE0KHZ8_9PEZI</name>
<comment type="caution">
    <text evidence="4">The sequence shown here is derived from an EMBL/GenBank/DDBJ whole genome shotgun (WGS) entry which is preliminary data.</text>
</comment>
<dbReference type="PANTHER" id="PTHR42748">
    <property type="entry name" value="NITROGEN METABOLITE REPRESSION PROTEIN NMRA FAMILY MEMBER"/>
    <property type="match status" value="1"/>
</dbReference>